<dbReference type="AlphaFoldDB" id="A0A9D0ZIP3"/>
<sequence length="375" mass="43671">MADATWKDKTYNEYYQYLKNGYNPNAQVQQAQKQLNSLKKPQGYTSAYKDSIASGINKYMGSTFDYNHNNDPAYQRQKQEYTQNAQKAMNDTVGQVSALTGGYGNSYAQAAGQETYNAYMKQLTDVIDNLESKAYARYQDENSRLLNGINLMQAQDSTDYSRYRDTVNDYYTDRDYYANRYDTERSFDYNKYADVLDAYYNNAMYQDTNYWNTVNQENTDRQFNYNAQQDAIANQLAREQFAYEKEQDAIANQLAREQFAHGKEQDAIANQLAREQFDYEKELNAGESYQVDMSPYYDTINKMIEEEMPTKEDLATYIDQLDLTAEKKYHLLTLYDCADVWNDMYGPISLKSILLKQKDGKNTIVDQSVLAGYNY</sequence>
<evidence type="ECO:0000313" key="2">
    <source>
        <dbReference type="Proteomes" id="UP000886787"/>
    </source>
</evidence>
<comment type="caution">
    <text evidence="1">The sequence shown here is derived from an EMBL/GenBank/DDBJ whole genome shotgun (WGS) entry which is preliminary data.</text>
</comment>
<protein>
    <submittedName>
        <fullName evidence="1">Uncharacterized protein</fullName>
    </submittedName>
</protein>
<proteinExistence type="predicted"/>
<reference evidence="1" key="1">
    <citation type="submission" date="2020-10" db="EMBL/GenBank/DDBJ databases">
        <authorList>
            <person name="Gilroy R."/>
        </authorList>
    </citation>
    <scope>NUCLEOTIDE SEQUENCE</scope>
    <source>
        <strain evidence="1">ChiSjej1B19-3389</strain>
    </source>
</reference>
<name>A0A9D0ZIP3_9FIRM</name>
<gene>
    <name evidence="1" type="ORF">IAD32_02065</name>
</gene>
<organism evidence="1 2">
    <name type="scientific">Candidatus Scatavimonas merdigallinarum</name>
    <dbReference type="NCBI Taxonomy" id="2840914"/>
    <lineage>
        <taxon>Bacteria</taxon>
        <taxon>Bacillati</taxon>
        <taxon>Bacillota</taxon>
        <taxon>Clostridia</taxon>
        <taxon>Eubacteriales</taxon>
        <taxon>Oscillospiraceae</taxon>
        <taxon>Oscillospiraceae incertae sedis</taxon>
        <taxon>Candidatus Scatavimonas</taxon>
    </lineage>
</organism>
<dbReference type="EMBL" id="DVFW01000014">
    <property type="protein sequence ID" value="HIQ80054.1"/>
    <property type="molecule type" value="Genomic_DNA"/>
</dbReference>
<dbReference type="Proteomes" id="UP000886787">
    <property type="component" value="Unassembled WGS sequence"/>
</dbReference>
<accession>A0A9D0ZIP3</accession>
<reference evidence="1" key="2">
    <citation type="journal article" date="2021" name="PeerJ">
        <title>Extensive microbial diversity within the chicken gut microbiome revealed by metagenomics and culture.</title>
        <authorList>
            <person name="Gilroy R."/>
            <person name="Ravi A."/>
            <person name="Getino M."/>
            <person name="Pursley I."/>
            <person name="Horton D.L."/>
            <person name="Alikhan N.F."/>
            <person name="Baker D."/>
            <person name="Gharbi K."/>
            <person name="Hall N."/>
            <person name="Watson M."/>
            <person name="Adriaenssens E.M."/>
            <person name="Foster-Nyarko E."/>
            <person name="Jarju S."/>
            <person name="Secka A."/>
            <person name="Antonio M."/>
            <person name="Oren A."/>
            <person name="Chaudhuri R.R."/>
            <person name="La Ragione R."/>
            <person name="Hildebrand F."/>
            <person name="Pallen M.J."/>
        </authorList>
    </citation>
    <scope>NUCLEOTIDE SEQUENCE</scope>
    <source>
        <strain evidence="1">ChiSjej1B19-3389</strain>
    </source>
</reference>
<evidence type="ECO:0000313" key="1">
    <source>
        <dbReference type="EMBL" id="HIQ80054.1"/>
    </source>
</evidence>